<keyword evidence="4" id="KW-1185">Reference proteome</keyword>
<dbReference type="InterPro" id="IPR012309">
    <property type="entry name" value="DNA_ligase_ATP-dep_C"/>
</dbReference>
<evidence type="ECO:0000313" key="3">
    <source>
        <dbReference type="EMBL" id="MFA3842568.1"/>
    </source>
</evidence>
<proteinExistence type="predicted"/>
<dbReference type="EC" id="6.5.1.1" evidence="1"/>
<reference evidence="3 4" key="1">
    <citation type="submission" date="2024-08" db="EMBL/GenBank/DDBJ databases">
        <title>Genome sequence of Streptomyces aureus CACIA-1.46HGO.</title>
        <authorList>
            <person name="Evangelista-Martinez Z."/>
        </authorList>
    </citation>
    <scope>NUCLEOTIDE SEQUENCE [LARGE SCALE GENOMIC DNA]</scope>
    <source>
        <strain evidence="3 4">CACIA-1.46HGO</strain>
    </source>
</reference>
<dbReference type="Proteomes" id="UP001571476">
    <property type="component" value="Unassembled WGS sequence"/>
</dbReference>
<evidence type="ECO:0000313" key="4">
    <source>
        <dbReference type="Proteomes" id="UP001571476"/>
    </source>
</evidence>
<organism evidence="3 4">
    <name type="scientific">Streptomyces aureus</name>
    <dbReference type="NCBI Taxonomy" id="193461"/>
    <lineage>
        <taxon>Bacteria</taxon>
        <taxon>Bacillati</taxon>
        <taxon>Actinomycetota</taxon>
        <taxon>Actinomycetes</taxon>
        <taxon>Kitasatosporales</taxon>
        <taxon>Streptomycetaceae</taxon>
        <taxon>Streptomyces</taxon>
    </lineage>
</organism>
<dbReference type="SUPFAM" id="SSF50249">
    <property type="entry name" value="Nucleic acid-binding proteins"/>
    <property type="match status" value="1"/>
</dbReference>
<dbReference type="Pfam" id="PF04679">
    <property type="entry name" value="DNA_ligase_A_C"/>
    <property type="match status" value="1"/>
</dbReference>
<dbReference type="Gene3D" id="2.40.50.140">
    <property type="entry name" value="Nucleic acid-binding proteins"/>
    <property type="match status" value="1"/>
</dbReference>
<dbReference type="EMBL" id="JBGOSP010000040">
    <property type="protein sequence ID" value="MFA3842568.1"/>
    <property type="molecule type" value="Genomic_DNA"/>
</dbReference>
<protein>
    <recommendedName>
        <fullName evidence="1">DNA ligase (ATP)</fullName>
        <ecNumber evidence="1">6.5.1.1</ecNumber>
    </recommendedName>
</protein>
<dbReference type="CDD" id="cd07971">
    <property type="entry name" value="OBF_DNA_ligase_LigD"/>
    <property type="match status" value="1"/>
</dbReference>
<accession>A0ABV4SWD7</accession>
<comment type="caution">
    <text evidence="3">The sequence shown here is derived from an EMBL/GenBank/DDBJ whole genome shotgun (WGS) entry which is preliminary data.</text>
</comment>
<dbReference type="InterPro" id="IPR012340">
    <property type="entry name" value="NA-bd_OB-fold"/>
</dbReference>
<evidence type="ECO:0000256" key="1">
    <source>
        <dbReference type="ARBA" id="ARBA00012727"/>
    </source>
</evidence>
<sequence length="90" mass="10299">MGRPVHRDGGRATRSSPLLALRQELDQLQAADSPFEGQIAERTAHWVRPRLVAQIAFSEWTRDGMLRHPRYVGLRDDKNPTDVVRERGEP</sequence>
<dbReference type="RefSeq" id="WP_372566502.1">
    <property type="nucleotide sequence ID" value="NZ_JBGOSP010000040.1"/>
</dbReference>
<evidence type="ECO:0000259" key="2">
    <source>
        <dbReference type="Pfam" id="PF04679"/>
    </source>
</evidence>
<feature type="domain" description="DNA ligase ATP-dependent C-terminal" evidence="2">
    <location>
        <begin position="19"/>
        <end position="78"/>
    </location>
</feature>
<name>A0ABV4SWD7_9ACTN</name>
<gene>
    <name evidence="3" type="ORF">ACEG43_41470</name>
</gene>